<dbReference type="EMBL" id="MU150461">
    <property type="protein sequence ID" value="KAF9456101.1"/>
    <property type="molecule type" value="Genomic_DNA"/>
</dbReference>
<gene>
    <name evidence="2" type="ORF">BDZ94DRAFT_1327200</name>
</gene>
<sequence length="140" mass="15729">MFKLLICCAFVLFSTEISMNIKLANRVSFNKSYTPTSYLNNSILNVFQDTPYIHGNTYFLLCYSDMGIDNGHSGANTNHICAHYYCGNAYDPIDPIGITTTNLCILCSCENAYGLQDPFGMITNDPQVYYPCGNNSYELY</sequence>
<feature type="non-terminal residue" evidence="2">
    <location>
        <position position="140"/>
    </location>
</feature>
<protein>
    <submittedName>
        <fullName evidence="2">Uncharacterized protein</fullName>
    </submittedName>
</protein>
<feature type="signal peptide" evidence="1">
    <location>
        <begin position="1"/>
        <end position="16"/>
    </location>
</feature>
<reference evidence="2" key="1">
    <citation type="submission" date="2020-11" db="EMBL/GenBank/DDBJ databases">
        <authorList>
            <consortium name="DOE Joint Genome Institute"/>
            <person name="Ahrendt S."/>
            <person name="Riley R."/>
            <person name="Andreopoulos W."/>
            <person name="Labutti K."/>
            <person name="Pangilinan J."/>
            <person name="Ruiz-Duenas F.J."/>
            <person name="Barrasa J.M."/>
            <person name="Sanchez-Garcia M."/>
            <person name="Camarero S."/>
            <person name="Miyauchi S."/>
            <person name="Serrano A."/>
            <person name="Linde D."/>
            <person name="Babiker R."/>
            <person name="Drula E."/>
            <person name="Ayuso-Fernandez I."/>
            <person name="Pacheco R."/>
            <person name="Padilla G."/>
            <person name="Ferreira P."/>
            <person name="Barriuso J."/>
            <person name="Kellner H."/>
            <person name="Castanera R."/>
            <person name="Alfaro M."/>
            <person name="Ramirez L."/>
            <person name="Pisabarro A.G."/>
            <person name="Kuo A."/>
            <person name="Tritt A."/>
            <person name="Lipzen A."/>
            <person name="He G."/>
            <person name="Yan M."/>
            <person name="Ng V."/>
            <person name="Cullen D."/>
            <person name="Martin F."/>
            <person name="Rosso M.-N."/>
            <person name="Henrissat B."/>
            <person name="Hibbett D."/>
            <person name="Martinez A.T."/>
            <person name="Grigoriev I.V."/>
        </authorList>
    </citation>
    <scope>NUCLEOTIDE SEQUENCE</scope>
    <source>
        <strain evidence="2">CBS 247.69</strain>
    </source>
</reference>
<proteinExistence type="predicted"/>
<dbReference type="Proteomes" id="UP000807353">
    <property type="component" value="Unassembled WGS sequence"/>
</dbReference>
<keyword evidence="1" id="KW-0732">Signal</keyword>
<evidence type="ECO:0000313" key="3">
    <source>
        <dbReference type="Proteomes" id="UP000807353"/>
    </source>
</evidence>
<organism evidence="2 3">
    <name type="scientific">Collybia nuda</name>
    <dbReference type="NCBI Taxonomy" id="64659"/>
    <lineage>
        <taxon>Eukaryota</taxon>
        <taxon>Fungi</taxon>
        <taxon>Dikarya</taxon>
        <taxon>Basidiomycota</taxon>
        <taxon>Agaricomycotina</taxon>
        <taxon>Agaricomycetes</taxon>
        <taxon>Agaricomycetidae</taxon>
        <taxon>Agaricales</taxon>
        <taxon>Tricholomatineae</taxon>
        <taxon>Clitocybaceae</taxon>
        <taxon>Collybia</taxon>
    </lineage>
</organism>
<comment type="caution">
    <text evidence="2">The sequence shown here is derived from an EMBL/GenBank/DDBJ whole genome shotgun (WGS) entry which is preliminary data.</text>
</comment>
<name>A0A9P5XUT6_9AGAR</name>
<evidence type="ECO:0000313" key="2">
    <source>
        <dbReference type="EMBL" id="KAF9456101.1"/>
    </source>
</evidence>
<dbReference type="AlphaFoldDB" id="A0A9P5XUT6"/>
<evidence type="ECO:0000256" key="1">
    <source>
        <dbReference type="SAM" id="SignalP"/>
    </source>
</evidence>
<feature type="chain" id="PRO_5040276345" evidence="1">
    <location>
        <begin position="17"/>
        <end position="140"/>
    </location>
</feature>
<keyword evidence="3" id="KW-1185">Reference proteome</keyword>
<accession>A0A9P5XUT6</accession>